<dbReference type="Proteomes" id="UP000028704">
    <property type="component" value="Unassembled WGS sequence"/>
</dbReference>
<feature type="transmembrane region" description="Helical" evidence="1">
    <location>
        <begin position="16"/>
        <end position="37"/>
    </location>
</feature>
<keyword evidence="1" id="KW-0472">Membrane</keyword>
<evidence type="ECO:0000313" key="2">
    <source>
        <dbReference type="EMBL" id="KED04288.1"/>
    </source>
</evidence>
<keyword evidence="1" id="KW-0812">Transmembrane</keyword>
<reference evidence="2 3" key="1">
    <citation type="journal article" date="2014" name="Int. J. Syst. Evol. Microbiol.">
        <title>Phylogenomics and the dynamic genome evolution of the genus Streptococcus.</title>
        <authorList>
            <consortium name="The Broad Institute Genome Sequencing Platform"/>
            <person name="Richards V.P."/>
            <person name="Palmer S.R."/>
            <person name="Pavinski Bitar P.D."/>
            <person name="Qin X."/>
            <person name="Weinstock G.M."/>
            <person name="Highlander S.K."/>
            <person name="Town C.D."/>
            <person name="Burne R.A."/>
            <person name="Stanhope M.J."/>
        </authorList>
    </citation>
    <scope>NUCLEOTIDE SEQUENCE [LARGE SCALE GENOMIC DNA]</scope>
    <source>
        <strain evidence="2 3">CECT 5772</strain>
    </source>
</reference>
<sequence>MKKLHPSTWLSRSMPWGAFIIVSNQQALIVLSFNLYLNVNSCRMCLVANKRKAQRPVFHIASHILF</sequence>
<name>A0A922T4M3_9STRE</name>
<proteinExistence type="predicted"/>
<evidence type="ECO:0000313" key="3">
    <source>
        <dbReference type="Proteomes" id="UP000028704"/>
    </source>
</evidence>
<dbReference type="EMBL" id="AWEX01000054">
    <property type="protein sequence ID" value="KED04288.1"/>
    <property type="molecule type" value="Genomic_DNA"/>
</dbReference>
<keyword evidence="1" id="KW-1133">Transmembrane helix</keyword>
<organism evidence="2 3">
    <name type="scientific">Streptococcus equi subsp. ruminatorum CECT 5772</name>
    <dbReference type="NCBI Taxonomy" id="1051981"/>
    <lineage>
        <taxon>Bacteria</taxon>
        <taxon>Bacillati</taxon>
        <taxon>Bacillota</taxon>
        <taxon>Bacilli</taxon>
        <taxon>Lactobacillales</taxon>
        <taxon>Streptococcaceae</taxon>
        <taxon>Streptococcus</taxon>
    </lineage>
</organism>
<gene>
    <name evidence="2" type="ORF">CECT5772_06098</name>
</gene>
<dbReference type="AlphaFoldDB" id="A0A922T4M3"/>
<accession>A0A922T4M3</accession>
<protein>
    <submittedName>
        <fullName evidence="2">Uncharacterized protein</fullName>
    </submittedName>
</protein>
<comment type="caution">
    <text evidence="2">The sequence shown here is derived from an EMBL/GenBank/DDBJ whole genome shotgun (WGS) entry which is preliminary data.</text>
</comment>
<evidence type="ECO:0000256" key="1">
    <source>
        <dbReference type="SAM" id="Phobius"/>
    </source>
</evidence>